<keyword evidence="3" id="KW-0560">Oxidoreductase</keyword>
<reference evidence="4 6" key="2">
    <citation type="journal article" date="2018" name="Plant J.">
        <title>The Physcomitrella patens chromosome-scale assembly reveals moss genome structure and evolution.</title>
        <authorList>
            <person name="Lang D."/>
            <person name="Ullrich K.K."/>
            <person name="Murat F."/>
            <person name="Fuchs J."/>
            <person name="Jenkins J."/>
            <person name="Haas F.B."/>
            <person name="Piednoel M."/>
            <person name="Gundlach H."/>
            <person name="Van Bel M."/>
            <person name="Meyberg R."/>
            <person name="Vives C."/>
            <person name="Morata J."/>
            <person name="Symeonidi A."/>
            <person name="Hiss M."/>
            <person name="Muchero W."/>
            <person name="Kamisugi Y."/>
            <person name="Saleh O."/>
            <person name="Blanc G."/>
            <person name="Decker E.L."/>
            <person name="van Gessel N."/>
            <person name="Grimwood J."/>
            <person name="Hayes R.D."/>
            <person name="Graham S.W."/>
            <person name="Gunter L.E."/>
            <person name="McDaniel S.F."/>
            <person name="Hoernstein S.N.W."/>
            <person name="Larsson A."/>
            <person name="Li F.W."/>
            <person name="Perroud P.F."/>
            <person name="Phillips J."/>
            <person name="Ranjan P."/>
            <person name="Rokshar D.S."/>
            <person name="Rothfels C.J."/>
            <person name="Schneider L."/>
            <person name="Shu S."/>
            <person name="Stevenson D.W."/>
            <person name="Thummler F."/>
            <person name="Tillich M."/>
            <person name="Villarreal Aguilar J.C."/>
            <person name="Widiez T."/>
            <person name="Wong G.K."/>
            <person name="Wymore A."/>
            <person name="Zhang Y."/>
            <person name="Zimmer A.D."/>
            <person name="Quatrano R.S."/>
            <person name="Mayer K.F.X."/>
            <person name="Goodstein D."/>
            <person name="Casacuberta J.M."/>
            <person name="Vandepoele K."/>
            <person name="Reski R."/>
            <person name="Cuming A.C."/>
            <person name="Tuskan G.A."/>
            <person name="Maumus F."/>
            <person name="Salse J."/>
            <person name="Schmutz J."/>
            <person name="Rensing S.A."/>
        </authorList>
    </citation>
    <scope>NUCLEOTIDE SEQUENCE [LARGE SCALE GENOMIC DNA]</scope>
    <source>
        <strain evidence="5 6">cv. Gransden 2004</strain>
    </source>
</reference>
<dbReference type="InParanoid" id="A0A2K1L7H8"/>
<dbReference type="EMBL" id="ABEU02000001">
    <property type="protein sequence ID" value="PNR62010.1"/>
    <property type="molecule type" value="Genomic_DNA"/>
</dbReference>
<proteinExistence type="inferred from homology"/>
<evidence type="ECO:0008006" key="7">
    <source>
        <dbReference type="Google" id="ProtNLM"/>
    </source>
</evidence>
<evidence type="ECO:0000313" key="5">
    <source>
        <dbReference type="EnsemblPlants" id="Pp3c1_9410V3.1"/>
    </source>
</evidence>
<name>A0A2K1L7H8_PHYPA</name>
<evidence type="ECO:0000256" key="3">
    <source>
        <dbReference type="ARBA" id="ARBA00023002"/>
    </source>
</evidence>
<dbReference type="AlphaFoldDB" id="A0A2K1L7H8"/>
<dbReference type="PANTHER" id="PTHR43963">
    <property type="entry name" value="CARBONYL REDUCTASE 1-RELATED"/>
    <property type="match status" value="1"/>
</dbReference>
<dbReference type="SUPFAM" id="SSF51735">
    <property type="entry name" value="NAD(P)-binding Rossmann-fold domains"/>
    <property type="match status" value="1"/>
</dbReference>
<protein>
    <recommendedName>
        <fullName evidence="7">(+)-neomenthol dehydrogenase</fullName>
    </recommendedName>
</protein>
<evidence type="ECO:0000313" key="4">
    <source>
        <dbReference type="EMBL" id="PNR62010.1"/>
    </source>
</evidence>
<evidence type="ECO:0000256" key="1">
    <source>
        <dbReference type="ARBA" id="ARBA00006484"/>
    </source>
</evidence>
<reference evidence="5" key="3">
    <citation type="submission" date="2020-12" db="UniProtKB">
        <authorList>
            <consortium name="EnsemblPlants"/>
        </authorList>
    </citation>
    <scope>IDENTIFICATION</scope>
</reference>
<keyword evidence="2" id="KW-0521">NADP</keyword>
<evidence type="ECO:0000256" key="2">
    <source>
        <dbReference type="ARBA" id="ARBA00022857"/>
    </source>
</evidence>
<accession>A0A2K1L7H8</accession>
<keyword evidence="6" id="KW-1185">Reference proteome</keyword>
<organism evidence="4">
    <name type="scientific">Physcomitrium patens</name>
    <name type="common">Spreading-leaved earth moss</name>
    <name type="synonym">Physcomitrella patens</name>
    <dbReference type="NCBI Taxonomy" id="3218"/>
    <lineage>
        <taxon>Eukaryota</taxon>
        <taxon>Viridiplantae</taxon>
        <taxon>Streptophyta</taxon>
        <taxon>Embryophyta</taxon>
        <taxon>Bryophyta</taxon>
        <taxon>Bryophytina</taxon>
        <taxon>Bryopsida</taxon>
        <taxon>Funariidae</taxon>
        <taxon>Funariales</taxon>
        <taxon>Funariaceae</taxon>
        <taxon>Physcomitrium</taxon>
    </lineage>
</organism>
<gene>
    <name evidence="4" type="ORF">PHYPA_000434</name>
</gene>
<reference evidence="4 6" key="1">
    <citation type="journal article" date="2008" name="Science">
        <title>The Physcomitrella genome reveals evolutionary insights into the conquest of land by plants.</title>
        <authorList>
            <person name="Rensing S."/>
            <person name="Lang D."/>
            <person name="Zimmer A."/>
            <person name="Terry A."/>
            <person name="Salamov A."/>
            <person name="Shapiro H."/>
            <person name="Nishiyama T."/>
            <person name="Perroud P.-F."/>
            <person name="Lindquist E."/>
            <person name="Kamisugi Y."/>
            <person name="Tanahashi T."/>
            <person name="Sakakibara K."/>
            <person name="Fujita T."/>
            <person name="Oishi K."/>
            <person name="Shin-I T."/>
            <person name="Kuroki Y."/>
            <person name="Toyoda A."/>
            <person name="Suzuki Y."/>
            <person name="Hashimoto A."/>
            <person name="Yamaguchi K."/>
            <person name="Sugano A."/>
            <person name="Kohara Y."/>
            <person name="Fujiyama A."/>
            <person name="Anterola A."/>
            <person name="Aoki S."/>
            <person name="Ashton N."/>
            <person name="Barbazuk W.B."/>
            <person name="Barker E."/>
            <person name="Bennetzen J."/>
            <person name="Bezanilla M."/>
            <person name="Blankenship R."/>
            <person name="Cho S.H."/>
            <person name="Dutcher S."/>
            <person name="Estelle M."/>
            <person name="Fawcett J.A."/>
            <person name="Gundlach H."/>
            <person name="Hanada K."/>
            <person name="Heyl A."/>
            <person name="Hicks K.A."/>
            <person name="Hugh J."/>
            <person name="Lohr M."/>
            <person name="Mayer K."/>
            <person name="Melkozernov A."/>
            <person name="Murata T."/>
            <person name="Nelson D."/>
            <person name="Pils B."/>
            <person name="Prigge M."/>
            <person name="Reiss B."/>
            <person name="Renner T."/>
            <person name="Rombauts S."/>
            <person name="Rushton P."/>
            <person name="Sanderfoot A."/>
            <person name="Schween G."/>
            <person name="Shiu S.-H."/>
            <person name="Stueber K."/>
            <person name="Theodoulou F.L."/>
            <person name="Tu H."/>
            <person name="Van de Peer Y."/>
            <person name="Verrier P.J."/>
            <person name="Waters E."/>
            <person name="Wood A."/>
            <person name="Yang L."/>
            <person name="Cove D."/>
            <person name="Cuming A."/>
            <person name="Hasebe M."/>
            <person name="Lucas S."/>
            <person name="Mishler D.B."/>
            <person name="Reski R."/>
            <person name="Grigoriev I."/>
            <person name="Quatrano R.S."/>
            <person name="Boore J.L."/>
        </authorList>
    </citation>
    <scope>NUCLEOTIDE SEQUENCE [LARGE SCALE GENOMIC DNA]</scope>
    <source>
        <strain evidence="5 6">cv. Gransden 2004</strain>
    </source>
</reference>
<evidence type="ECO:0000313" key="6">
    <source>
        <dbReference type="Proteomes" id="UP000006727"/>
    </source>
</evidence>
<dbReference type="PRINTS" id="PR00081">
    <property type="entry name" value="GDHRDH"/>
</dbReference>
<dbReference type="STRING" id="3218.A0A2K1L7H8"/>
<dbReference type="Gene3D" id="3.40.50.720">
    <property type="entry name" value="NAD(P)-binding Rossmann-like Domain"/>
    <property type="match status" value="1"/>
</dbReference>
<dbReference type="Gramene" id="Pp3c1_9410V3.1">
    <property type="protein sequence ID" value="Pp3c1_9410V3.1"/>
    <property type="gene ID" value="Pp3c1_9410"/>
</dbReference>
<dbReference type="Proteomes" id="UP000006727">
    <property type="component" value="Chromosome 1"/>
</dbReference>
<dbReference type="InterPro" id="IPR036291">
    <property type="entry name" value="NAD(P)-bd_dom_sf"/>
</dbReference>
<comment type="similarity">
    <text evidence="1">Belongs to the short-chain dehydrogenases/reductases (SDR) family.</text>
</comment>
<dbReference type="Pfam" id="PF00106">
    <property type="entry name" value="adh_short"/>
    <property type="match status" value="1"/>
</dbReference>
<dbReference type="PANTHER" id="PTHR43963:SF6">
    <property type="entry name" value="CHAIN DEHYDROGENASE FAMILY PROTEIN, PUTATIVE (AFU_ORTHOLOGUE AFUA_3G15350)-RELATED"/>
    <property type="match status" value="1"/>
</dbReference>
<dbReference type="EnsemblPlants" id="Pp3c1_9410V3.1">
    <property type="protein sequence ID" value="Pp3c1_9410V3.1"/>
    <property type="gene ID" value="Pp3c1_9410"/>
</dbReference>
<dbReference type="GO" id="GO:0016491">
    <property type="term" value="F:oxidoreductase activity"/>
    <property type="evidence" value="ECO:0007669"/>
    <property type="project" value="UniProtKB-KW"/>
</dbReference>
<sequence>MGSATVSDHGRWWSSETVAVVTGGNKGIGLEVVRRLALEGLTVILTAGDSGRGLKSTQFLHAQGLHNVVFQKLDVRRLDILVNNAAVFHNNCVFENAFETLKINYRGIVAVIEELLPLFRASHVGARIVNMSSFKQLNEPSQFDEYFLIELDRDFLEACRLGNGGPNRYSNTAYQFSKILINAHSRFLAIRLADEPDDHKIYVHNAHPGFLRTDMHRKLFHKLDDEMYQKQVTSGTFARDGVIEAEEGADTPVLLCLLSPDDCVPKFFAVLRCRVY</sequence>
<dbReference type="InterPro" id="IPR002347">
    <property type="entry name" value="SDR_fam"/>
</dbReference>